<dbReference type="GO" id="GO:0005655">
    <property type="term" value="C:nucleolar ribonuclease P complex"/>
    <property type="evidence" value="ECO:0007669"/>
    <property type="project" value="InterPro"/>
</dbReference>
<name>A0A7R9F2N8_9NEOP</name>
<proteinExistence type="predicted"/>
<dbReference type="EMBL" id="OD566831">
    <property type="protein sequence ID" value="CAD7444740.1"/>
    <property type="molecule type" value="Genomic_DNA"/>
</dbReference>
<protein>
    <recommendedName>
        <fullName evidence="2">Ribosomal protein eL8/eL30/eS12/Gadd45 domain-containing protein</fullName>
    </recommendedName>
</protein>
<accession>A0A7R9F2N8</accession>
<gene>
    <name evidence="3" type="ORF">TBIB3V08_LOCUS7106</name>
</gene>
<evidence type="ECO:0000259" key="2">
    <source>
        <dbReference type="Pfam" id="PF01248"/>
    </source>
</evidence>
<dbReference type="GO" id="GO:0004526">
    <property type="term" value="F:ribonuclease P activity"/>
    <property type="evidence" value="ECO:0007669"/>
    <property type="project" value="TreeGrafter"/>
</dbReference>
<dbReference type="GO" id="GO:0033204">
    <property type="term" value="F:ribonuclease P RNA binding"/>
    <property type="evidence" value="ECO:0007669"/>
    <property type="project" value="TreeGrafter"/>
</dbReference>
<feature type="domain" description="Ribosomal protein eL8/eL30/eS12/Gadd45" evidence="2">
    <location>
        <begin position="149"/>
        <end position="206"/>
    </location>
</feature>
<dbReference type="AlphaFoldDB" id="A0A7R9F2N8"/>
<feature type="region of interest" description="Disordered" evidence="1">
    <location>
        <begin position="251"/>
        <end position="278"/>
    </location>
</feature>
<dbReference type="GO" id="GO:0001650">
    <property type="term" value="C:fibrillar center"/>
    <property type="evidence" value="ECO:0007669"/>
    <property type="project" value="TreeGrafter"/>
</dbReference>
<dbReference type="InterPro" id="IPR042848">
    <property type="entry name" value="Rpp38"/>
</dbReference>
<dbReference type="GO" id="GO:0000172">
    <property type="term" value="C:ribonuclease MRP complex"/>
    <property type="evidence" value="ECO:0007669"/>
    <property type="project" value="InterPro"/>
</dbReference>
<sequence length="458" mass="50827">MQSYRALFEVLVTMDTTDQVNTIRRLLAVRSYRGIGCSYMSVKRRMAHRYTLPRPVLAETDEGELNNLLAGVTSSRKQERGVSFPAVLLSFNMVSLSHSLDSLLSPAKLAPSTVTRSQLSNVSSKDRRDKRKQLLQENKAANLVKNAQAQQLRKYLAIGVNAVTRALENTSVCCVLLAANVDPRIMVSHVPTLCAVQAVPLVITSSLRVVTRKTLGFSCIVIGLKKQVSELEQNHFYPLLERVQELSSMFSRQEPPAESVEPNIDSPDSSIDTETEEESKPVLYGSLYKYRSSLKERVFVPSGSSSTTNMFVSDKGFIPTEDRLKSEERIANFLCLDIGDDNKLEQINKSQKNDIKTNKNNPSKDVEILGLEFDKTPDGNLKQPLKFKNRVSSEKHMTHLKKNKWMDPDNFNSNGKQCHPIAGPPAGGASKAIAPGAVSKGVPLILLCISKSFKKCKD</sequence>
<dbReference type="InterPro" id="IPR029064">
    <property type="entry name" value="Ribosomal_eL30-like_sf"/>
</dbReference>
<dbReference type="SUPFAM" id="SSF55315">
    <property type="entry name" value="L30e-like"/>
    <property type="match status" value="1"/>
</dbReference>
<dbReference type="InterPro" id="IPR004038">
    <property type="entry name" value="Ribosomal_eL8/eL30/eS12/Gad45"/>
</dbReference>
<dbReference type="Gene3D" id="3.30.1330.30">
    <property type="match status" value="1"/>
</dbReference>
<dbReference type="Pfam" id="PF01248">
    <property type="entry name" value="Ribosomal_L7Ae"/>
    <property type="match status" value="1"/>
</dbReference>
<dbReference type="PANTHER" id="PTHR46948:SF1">
    <property type="entry name" value="RIBONUCLEASE P PROTEIN SUBUNIT P38"/>
    <property type="match status" value="1"/>
</dbReference>
<evidence type="ECO:0000256" key="1">
    <source>
        <dbReference type="SAM" id="MobiDB-lite"/>
    </source>
</evidence>
<organism evidence="3">
    <name type="scientific">Timema bartmani</name>
    <dbReference type="NCBI Taxonomy" id="61472"/>
    <lineage>
        <taxon>Eukaryota</taxon>
        <taxon>Metazoa</taxon>
        <taxon>Ecdysozoa</taxon>
        <taxon>Arthropoda</taxon>
        <taxon>Hexapoda</taxon>
        <taxon>Insecta</taxon>
        <taxon>Pterygota</taxon>
        <taxon>Neoptera</taxon>
        <taxon>Polyneoptera</taxon>
        <taxon>Phasmatodea</taxon>
        <taxon>Timematodea</taxon>
        <taxon>Timematoidea</taxon>
        <taxon>Timematidae</taxon>
        <taxon>Timema</taxon>
    </lineage>
</organism>
<dbReference type="GO" id="GO:0001682">
    <property type="term" value="P:tRNA 5'-leader removal"/>
    <property type="evidence" value="ECO:0007669"/>
    <property type="project" value="InterPro"/>
</dbReference>
<dbReference type="PANTHER" id="PTHR46948">
    <property type="entry name" value="RIBONUCLEASE P PROTEIN SUBUNIT P38"/>
    <property type="match status" value="1"/>
</dbReference>
<reference evidence="3" key="1">
    <citation type="submission" date="2020-11" db="EMBL/GenBank/DDBJ databases">
        <authorList>
            <person name="Tran Van P."/>
        </authorList>
    </citation>
    <scope>NUCLEOTIDE SEQUENCE</scope>
</reference>
<evidence type="ECO:0000313" key="3">
    <source>
        <dbReference type="EMBL" id="CAD7444740.1"/>
    </source>
</evidence>